<dbReference type="Pfam" id="PF04290">
    <property type="entry name" value="DctQ"/>
    <property type="match status" value="1"/>
</dbReference>
<feature type="transmembrane region" description="Helical" evidence="9">
    <location>
        <begin position="134"/>
        <end position="153"/>
    </location>
</feature>
<evidence type="ECO:0000256" key="5">
    <source>
        <dbReference type="ARBA" id="ARBA00022692"/>
    </source>
</evidence>
<evidence type="ECO:0000256" key="8">
    <source>
        <dbReference type="ARBA" id="ARBA00038436"/>
    </source>
</evidence>
<protein>
    <recommendedName>
        <fullName evidence="9">TRAP transporter small permease protein</fullName>
    </recommendedName>
</protein>
<keyword evidence="2 9" id="KW-0813">Transport</keyword>
<feature type="transmembrane region" description="Helical" evidence="9">
    <location>
        <begin position="45"/>
        <end position="67"/>
    </location>
</feature>
<organism evidence="11 12">
    <name type="scientific">Fodinicurvata halophila</name>
    <dbReference type="NCBI Taxonomy" id="1419723"/>
    <lineage>
        <taxon>Bacteria</taxon>
        <taxon>Pseudomonadati</taxon>
        <taxon>Pseudomonadota</taxon>
        <taxon>Alphaproteobacteria</taxon>
        <taxon>Rhodospirillales</taxon>
        <taxon>Rhodovibrionaceae</taxon>
        <taxon>Fodinicurvata</taxon>
    </lineage>
</organism>
<comment type="subunit">
    <text evidence="9">The complex comprises the extracytoplasmic solute receptor protein and the two transmembrane proteins.</text>
</comment>
<dbReference type="EMBL" id="JBHSCW010000003">
    <property type="protein sequence ID" value="MFC4350989.1"/>
    <property type="molecule type" value="Genomic_DNA"/>
</dbReference>
<evidence type="ECO:0000256" key="9">
    <source>
        <dbReference type="RuleBase" id="RU369079"/>
    </source>
</evidence>
<comment type="caution">
    <text evidence="11">The sequence shown here is derived from an EMBL/GenBank/DDBJ whole genome shotgun (WGS) entry which is preliminary data.</text>
</comment>
<evidence type="ECO:0000256" key="7">
    <source>
        <dbReference type="ARBA" id="ARBA00023136"/>
    </source>
</evidence>
<evidence type="ECO:0000259" key="10">
    <source>
        <dbReference type="Pfam" id="PF04290"/>
    </source>
</evidence>
<evidence type="ECO:0000256" key="4">
    <source>
        <dbReference type="ARBA" id="ARBA00022519"/>
    </source>
</evidence>
<keyword evidence="12" id="KW-1185">Reference proteome</keyword>
<evidence type="ECO:0000313" key="12">
    <source>
        <dbReference type="Proteomes" id="UP001595799"/>
    </source>
</evidence>
<evidence type="ECO:0000256" key="1">
    <source>
        <dbReference type="ARBA" id="ARBA00004429"/>
    </source>
</evidence>
<reference evidence="12" key="1">
    <citation type="journal article" date="2019" name="Int. J. Syst. Evol. Microbiol.">
        <title>The Global Catalogue of Microorganisms (GCM) 10K type strain sequencing project: providing services to taxonomists for standard genome sequencing and annotation.</title>
        <authorList>
            <consortium name="The Broad Institute Genomics Platform"/>
            <consortium name="The Broad Institute Genome Sequencing Center for Infectious Disease"/>
            <person name="Wu L."/>
            <person name="Ma J."/>
        </authorList>
    </citation>
    <scope>NUCLEOTIDE SEQUENCE [LARGE SCALE GENOMIC DNA]</scope>
    <source>
        <strain evidence="12">CECT 8472</strain>
    </source>
</reference>
<feature type="domain" description="Tripartite ATP-independent periplasmic transporters DctQ component" evidence="10">
    <location>
        <begin position="26"/>
        <end position="157"/>
    </location>
</feature>
<evidence type="ECO:0000256" key="6">
    <source>
        <dbReference type="ARBA" id="ARBA00022989"/>
    </source>
</evidence>
<keyword evidence="7 9" id="KW-0472">Membrane</keyword>
<dbReference type="RefSeq" id="WP_382421331.1">
    <property type="nucleotide sequence ID" value="NZ_JBHSCW010000003.1"/>
</dbReference>
<comment type="subcellular location">
    <subcellularLocation>
        <location evidence="1 9">Cell inner membrane</location>
        <topology evidence="1 9">Multi-pass membrane protein</topology>
    </subcellularLocation>
</comment>
<dbReference type="InterPro" id="IPR007387">
    <property type="entry name" value="TRAP_DctQ"/>
</dbReference>
<evidence type="ECO:0000313" key="11">
    <source>
        <dbReference type="EMBL" id="MFC4350989.1"/>
    </source>
</evidence>
<sequence length="173" mass="19485">MLIVARFLEKITQSSGIIAALIIIPLILSTCYEVFARYVFGAPTIWAYELGYMGMGAHFLLGMAYTLKEKAHIRIDLIYAFRGPKTKAAIDFLGYAVIMLPFTIWLSWGLFMYYEEALMFEETSGQSAWNPVIWPFRLCMMIGFVLLAIQLVAESLKCLSVLVGQSASLEEAE</sequence>
<accession>A0ABV8UKE8</accession>
<keyword evidence="3" id="KW-1003">Cell membrane</keyword>
<feature type="transmembrane region" description="Helical" evidence="9">
    <location>
        <begin position="88"/>
        <end position="114"/>
    </location>
</feature>
<keyword evidence="5 9" id="KW-0812">Transmembrane</keyword>
<evidence type="ECO:0000256" key="2">
    <source>
        <dbReference type="ARBA" id="ARBA00022448"/>
    </source>
</evidence>
<dbReference type="InterPro" id="IPR055348">
    <property type="entry name" value="DctQ"/>
</dbReference>
<keyword evidence="6 9" id="KW-1133">Transmembrane helix</keyword>
<comment type="function">
    <text evidence="9">Part of the tripartite ATP-independent periplasmic (TRAP) transport system.</text>
</comment>
<dbReference type="PANTHER" id="PTHR35011">
    <property type="entry name" value="2,3-DIKETO-L-GULONATE TRAP TRANSPORTER SMALL PERMEASE PROTEIN YIAM"/>
    <property type="match status" value="1"/>
</dbReference>
<dbReference type="Proteomes" id="UP001595799">
    <property type="component" value="Unassembled WGS sequence"/>
</dbReference>
<keyword evidence="4 9" id="KW-0997">Cell inner membrane</keyword>
<comment type="similarity">
    <text evidence="8 9">Belongs to the TRAP transporter small permease family.</text>
</comment>
<evidence type="ECO:0000256" key="3">
    <source>
        <dbReference type="ARBA" id="ARBA00022475"/>
    </source>
</evidence>
<name>A0ABV8UKE8_9PROT</name>
<proteinExistence type="inferred from homology"/>
<dbReference type="PANTHER" id="PTHR35011:SF4">
    <property type="entry name" value="SLL1102 PROTEIN"/>
    <property type="match status" value="1"/>
</dbReference>
<gene>
    <name evidence="11" type="ORF">ACFOW6_05480</name>
</gene>
<feature type="transmembrane region" description="Helical" evidence="9">
    <location>
        <begin position="16"/>
        <end position="39"/>
    </location>
</feature>